<dbReference type="Proteomes" id="UP000233375">
    <property type="component" value="Unassembled WGS sequence"/>
</dbReference>
<evidence type="ECO:0000313" key="4">
    <source>
        <dbReference type="Proteomes" id="UP000233375"/>
    </source>
</evidence>
<evidence type="ECO:0000313" key="3">
    <source>
        <dbReference type="EMBL" id="PKG23935.1"/>
    </source>
</evidence>
<dbReference type="GO" id="GO:0006310">
    <property type="term" value="P:DNA recombination"/>
    <property type="evidence" value="ECO:0007669"/>
    <property type="project" value="UniProtKB-KW"/>
</dbReference>
<dbReference type="GO" id="GO:0015074">
    <property type="term" value="P:DNA integration"/>
    <property type="evidence" value="ECO:0007669"/>
    <property type="project" value="InterPro"/>
</dbReference>
<evidence type="ECO:0000259" key="2">
    <source>
        <dbReference type="PROSITE" id="PS51898"/>
    </source>
</evidence>
<dbReference type="PANTHER" id="PTHR30349">
    <property type="entry name" value="PHAGE INTEGRASE-RELATED"/>
    <property type="match status" value="1"/>
</dbReference>
<protein>
    <submittedName>
        <fullName evidence="3">Site-specific integrase</fullName>
    </submittedName>
</protein>
<dbReference type="Gene3D" id="1.10.443.10">
    <property type="entry name" value="Intergrase catalytic core"/>
    <property type="match status" value="1"/>
</dbReference>
<evidence type="ECO:0000256" key="1">
    <source>
        <dbReference type="ARBA" id="ARBA00023172"/>
    </source>
</evidence>
<dbReference type="EMBL" id="PISE01000017">
    <property type="protein sequence ID" value="PKG23935.1"/>
    <property type="molecule type" value="Genomic_DNA"/>
</dbReference>
<dbReference type="PANTHER" id="PTHR30349:SF82">
    <property type="entry name" value="INTEGRASE_RECOMBINASE YOEC-RELATED"/>
    <property type="match status" value="1"/>
</dbReference>
<comment type="caution">
    <text evidence="3">The sequence shown here is derived from an EMBL/GenBank/DDBJ whole genome shotgun (WGS) entry which is preliminary data.</text>
</comment>
<accession>A0A2N0Z341</accession>
<dbReference type="RefSeq" id="WP_101176899.1">
    <property type="nucleotide sequence ID" value="NZ_PISE01000017.1"/>
</dbReference>
<dbReference type="AlphaFoldDB" id="A0A2N0Z341"/>
<reference evidence="3 4" key="1">
    <citation type="journal article" date="2003" name="Int. J. Syst. Evol. Microbiol.">
        <title>Bacillus nealsonii sp. nov., isolated from a spacecraft-assembly facility, whose spores are gamma-radiation resistant.</title>
        <authorList>
            <person name="Venkateswaran K."/>
            <person name="Kempf M."/>
            <person name="Chen F."/>
            <person name="Satomi M."/>
            <person name="Nicholson W."/>
            <person name="Kern R."/>
        </authorList>
    </citation>
    <scope>NUCLEOTIDE SEQUENCE [LARGE SCALE GENOMIC DNA]</scope>
    <source>
        <strain evidence="3 4">FO-92</strain>
    </source>
</reference>
<keyword evidence="4" id="KW-1185">Reference proteome</keyword>
<dbReference type="CDD" id="cd01192">
    <property type="entry name" value="INT_C_like_3"/>
    <property type="match status" value="1"/>
</dbReference>
<dbReference type="Pfam" id="PF00589">
    <property type="entry name" value="Phage_integrase"/>
    <property type="match status" value="1"/>
</dbReference>
<dbReference type="OrthoDB" id="9788852at2"/>
<dbReference type="SUPFAM" id="SSF56349">
    <property type="entry name" value="DNA breaking-rejoining enzymes"/>
    <property type="match status" value="1"/>
</dbReference>
<dbReference type="InterPro" id="IPR050090">
    <property type="entry name" value="Tyrosine_recombinase_XerCD"/>
</dbReference>
<proteinExistence type="predicted"/>
<dbReference type="InterPro" id="IPR011010">
    <property type="entry name" value="DNA_brk_join_enz"/>
</dbReference>
<organism evidence="3 4">
    <name type="scientific">Niallia nealsonii</name>
    <dbReference type="NCBI Taxonomy" id="115979"/>
    <lineage>
        <taxon>Bacteria</taxon>
        <taxon>Bacillati</taxon>
        <taxon>Bacillota</taxon>
        <taxon>Bacilli</taxon>
        <taxon>Bacillales</taxon>
        <taxon>Bacillaceae</taxon>
        <taxon>Niallia</taxon>
    </lineage>
</organism>
<name>A0A2N0Z341_9BACI</name>
<feature type="domain" description="Tyr recombinase" evidence="2">
    <location>
        <begin position="6"/>
        <end position="176"/>
    </location>
</feature>
<keyword evidence="1" id="KW-0233">DNA recombination</keyword>
<sequence length="180" mass="21164">MEYVQPIRDPELLEELKKYLKAGNERDYVMFMLGINTGLRISDILKLKVKDVRGDFISIREKKTGKAKRVVIRPVLKKVLKDYIAKMKAHEYLFRSRKGRNKPIRRESAYSLLKKAAAAVGIEEFGTHTMRKTFGYMFYRQTHDVVALRKLFNHRDDSTTLRYIGVDQDHLDDLMLKIKI</sequence>
<dbReference type="GO" id="GO:0003677">
    <property type="term" value="F:DNA binding"/>
    <property type="evidence" value="ECO:0007669"/>
    <property type="project" value="InterPro"/>
</dbReference>
<dbReference type="InterPro" id="IPR013762">
    <property type="entry name" value="Integrase-like_cat_sf"/>
</dbReference>
<gene>
    <name evidence="3" type="ORF">CWS01_09190</name>
</gene>
<dbReference type="InterPro" id="IPR002104">
    <property type="entry name" value="Integrase_catalytic"/>
</dbReference>
<dbReference type="PROSITE" id="PS51898">
    <property type="entry name" value="TYR_RECOMBINASE"/>
    <property type="match status" value="1"/>
</dbReference>